<comment type="caution">
    <text evidence="1">The sequence shown here is derived from an EMBL/GenBank/DDBJ whole genome shotgun (WGS) entry which is preliminary data.</text>
</comment>
<protein>
    <submittedName>
        <fullName evidence="1">5-carboxymethyl-2-hydroxymuconate isomerase</fullName>
    </submittedName>
</protein>
<gene>
    <name evidence="1" type="ORF">DFR44_1063</name>
</gene>
<dbReference type="Gene3D" id="3.30.429.10">
    <property type="entry name" value="Macrophage Migration Inhibitory Factor"/>
    <property type="match status" value="1"/>
</dbReference>
<dbReference type="AlphaFoldDB" id="A0A4R6Y924"/>
<dbReference type="PANTHER" id="PTHR37950:SF1">
    <property type="entry name" value="4-HYDROXYPHENYLACETATE CATABOLISM PROTEIN"/>
    <property type="match status" value="1"/>
</dbReference>
<proteinExistence type="predicted"/>
<dbReference type="PANTHER" id="PTHR37950">
    <property type="entry name" value="4-HYDROXYPHENYLACETATE CATABOLISM PROTEIN"/>
    <property type="match status" value="1"/>
</dbReference>
<dbReference type="InterPro" id="IPR014347">
    <property type="entry name" value="Tautomerase/MIF_sf"/>
</dbReference>
<dbReference type="Pfam" id="PF02962">
    <property type="entry name" value="CHMI"/>
    <property type="match status" value="1"/>
</dbReference>
<keyword evidence="1" id="KW-0413">Isomerase</keyword>
<organism evidence="1 2">
    <name type="scientific">Hydromonas duriensis</name>
    <dbReference type="NCBI Taxonomy" id="1527608"/>
    <lineage>
        <taxon>Bacteria</taxon>
        <taxon>Pseudomonadati</taxon>
        <taxon>Pseudomonadota</taxon>
        <taxon>Betaproteobacteria</taxon>
        <taxon>Burkholderiales</taxon>
        <taxon>Burkholderiaceae</taxon>
        <taxon>Hydromonas</taxon>
    </lineage>
</organism>
<reference evidence="1 2" key="1">
    <citation type="submission" date="2019-03" db="EMBL/GenBank/DDBJ databases">
        <title>Genomic Encyclopedia of Type Strains, Phase IV (KMG-IV): sequencing the most valuable type-strain genomes for metagenomic binning, comparative biology and taxonomic classification.</title>
        <authorList>
            <person name="Goeker M."/>
        </authorList>
    </citation>
    <scope>NUCLEOTIDE SEQUENCE [LARGE SCALE GENOMIC DNA]</scope>
    <source>
        <strain evidence="1 2">DSM 102852</strain>
    </source>
</reference>
<dbReference type="EMBL" id="SNZE01000006">
    <property type="protein sequence ID" value="TDR31941.1"/>
    <property type="molecule type" value="Genomic_DNA"/>
</dbReference>
<dbReference type="GO" id="GO:0008704">
    <property type="term" value="F:5-carboxymethyl-2-hydroxymuconate delta-isomerase activity"/>
    <property type="evidence" value="ECO:0007669"/>
    <property type="project" value="InterPro"/>
</dbReference>
<dbReference type="RefSeq" id="WP_133619389.1">
    <property type="nucleotide sequence ID" value="NZ_SNZE01000006.1"/>
</dbReference>
<dbReference type="SUPFAM" id="SSF55331">
    <property type="entry name" value="Tautomerase/MIF"/>
    <property type="match status" value="1"/>
</dbReference>
<keyword evidence="2" id="KW-1185">Reference proteome</keyword>
<dbReference type="Proteomes" id="UP000294480">
    <property type="component" value="Unassembled WGS sequence"/>
</dbReference>
<evidence type="ECO:0000313" key="2">
    <source>
        <dbReference type="Proteomes" id="UP000294480"/>
    </source>
</evidence>
<accession>A0A4R6Y924</accession>
<dbReference type="InterPro" id="IPR004220">
    <property type="entry name" value="5-COMe_2-OHmuconate_Isoase"/>
</dbReference>
<dbReference type="OrthoDB" id="9814215at2"/>
<sequence length="118" mass="13229">MPHIVIEYAQDIVAECPISTLMEAAHQGAMDSGLFSNAYDIKTRAMAYADYRVGHTQDCFIHICIHLLSGRSDEQKTKLTHSILKRMQHVVTCAQVITVEAMDMNRASYAKYVSAHTL</sequence>
<evidence type="ECO:0000313" key="1">
    <source>
        <dbReference type="EMBL" id="TDR31941.1"/>
    </source>
</evidence>
<name>A0A4R6Y924_9BURK</name>